<feature type="domain" description="Ethylene insensitive 3-like DNA-binding" evidence="2">
    <location>
        <begin position="25"/>
        <end position="118"/>
    </location>
</feature>
<sequence>MSSSNYSSSFSSSEQKKLSREEIQHRISKLKAKLEKIEKRARKHETSDADQAKQHVPQKAYETVEQQFHTIMDKFNVRGFVYSYQHENGTIVTGASDSLKDWWKDEVHSYQDQNQEGIVMGTSSIDSNDSSENDQILPDHSNTGNLRSNDMAPASEDYEKDGSP</sequence>
<name>A0A833VT47_9POAL</name>
<feature type="compositionally biased region" description="Basic and acidic residues" evidence="1">
    <location>
        <begin position="38"/>
        <end position="53"/>
    </location>
</feature>
<evidence type="ECO:0000313" key="4">
    <source>
        <dbReference type="Proteomes" id="UP000623129"/>
    </source>
</evidence>
<proteinExistence type="predicted"/>
<dbReference type="GO" id="GO:0005634">
    <property type="term" value="C:nucleus"/>
    <property type="evidence" value="ECO:0007669"/>
    <property type="project" value="InterPro"/>
</dbReference>
<feature type="region of interest" description="Disordered" evidence="1">
    <location>
        <begin position="38"/>
        <end position="60"/>
    </location>
</feature>
<accession>A0A833VT47</accession>
<dbReference type="AlphaFoldDB" id="A0A833VT47"/>
<dbReference type="InterPro" id="IPR047091">
    <property type="entry name" value="EIN3-like_DNA-bd"/>
</dbReference>
<dbReference type="GO" id="GO:0003700">
    <property type="term" value="F:DNA-binding transcription factor activity"/>
    <property type="evidence" value="ECO:0007669"/>
    <property type="project" value="InterPro"/>
</dbReference>
<dbReference type="PANTHER" id="PTHR33305:SF30">
    <property type="entry name" value="ETHYLENE INSENSITIVE 3-LIKE 3 PROTEIN"/>
    <property type="match status" value="1"/>
</dbReference>
<dbReference type="InterPro" id="IPR006957">
    <property type="entry name" value="EIN3"/>
</dbReference>
<comment type="caution">
    <text evidence="3">The sequence shown here is derived from an EMBL/GenBank/DDBJ whole genome shotgun (WGS) entry which is preliminary data.</text>
</comment>
<dbReference type="Pfam" id="PF04873">
    <property type="entry name" value="EIN3_DNA-bd"/>
    <property type="match status" value="1"/>
</dbReference>
<dbReference type="Proteomes" id="UP000623129">
    <property type="component" value="Unassembled WGS sequence"/>
</dbReference>
<feature type="region of interest" description="Disordered" evidence="1">
    <location>
        <begin position="120"/>
        <end position="164"/>
    </location>
</feature>
<dbReference type="PANTHER" id="PTHR33305">
    <property type="entry name" value="ETHYLENE INSENSITIVE 3-LIKE 2 PROTEIN"/>
    <property type="match status" value="1"/>
</dbReference>
<organism evidence="3 4">
    <name type="scientific">Carex littledalei</name>
    <dbReference type="NCBI Taxonomy" id="544730"/>
    <lineage>
        <taxon>Eukaryota</taxon>
        <taxon>Viridiplantae</taxon>
        <taxon>Streptophyta</taxon>
        <taxon>Embryophyta</taxon>
        <taxon>Tracheophyta</taxon>
        <taxon>Spermatophyta</taxon>
        <taxon>Magnoliopsida</taxon>
        <taxon>Liliopsida</taxon>
        <taxon>Poales</taxon>
        <taxon>Cyperaceae</taxon>
        <taxon>Cyperoideae</taxon>
        <taxon>Cariceae</taxon>
        <taxon>Carex</taxon>
        <taxon>Carex subgen. Euthyceras</taxon>
    </lineage>
</organism>
<reference evidence="3" key="1">
    <citation type="submission" date="2020-01" db="EMBL/GenBank/DDBJ databases">
        <title>Genome sequence of Kobresia littledalei, the first chromosome-level genome in the family Cyperaceae.</title>
        <authorList>
            <person name="Qu G."/>
        </authorList>
    </citation>
    <scope>NUCLEOTIDE SEQUENCE</scope>
    <source>
        <strain evidence="3">C.B.Clarke</strain>
        <tissue evidence="3">Leaf</tissue>
    </source>
</reference>
<dbReference type="GO" id="GO:0003677">
    <property type="term" value="F:DNA binding"/>
    <property type="evidence" value="ECO:0007669"/>
    <property type="project" value="TreeGrafter"/>
</dbReference>
<evidence type="ECO:0000313" key="3">
    <source>
        <dbReference type="EMBL" id="KAF3341175.1"/>
    </source>
</evidence>
<feature type="region of interest" description="Disordered" evidence="1">
    <location>
        <begin position="1"/>
        <end position="22"/>
    </location>
</feature>
<keyword evidence="4" id="KW-1185">Reference proteome</keyword>
<gene>
    <name evidence="3" type="ORF">FCM35_KLT10019</name>
</gene>
<feature type="compositionally biased region" description="Low complexity" evidence="1">
    <location>
        <begin position="123"/>
        <end position="134"/>
    </location>
</feature>
<feature type="compositionally biased region" description="Low complexity" evidence="1">
    <location>
        <begin position="1"/>
        <end position="13"/>
    </location>
</feature>
<protein>
    <submittedName>
        <fullName evidence="3">Protein ETHYLENE INSENSITIVE 3</fullName>
    </submittedName>
</protein>
<dbReference type="EMBL" id="SWLB01000002">
    <property type="protein sequence ID" value="KAF3341175.1"/>
    <property type="molecule type" value="Genomic_DNA"/>
</dbReference>
<evidence type="ECO:0000259" key="2">
    <source>
        <dbReference type="Pfam" id="PF04873"/>
    </source>
</evidence>
<evidence type="ECO:0000256" key="1">
    <source>
        <dbReference type="SAM" id="MobiDB-lite"/>
    </source>
</evidence>